<dbReference type="Proteomes" id="UP000401081">
    <property type="component" value="Unassembled WGS sequence"/>
</dbReference>
<keyword evidence="2" id="KW-1185">Reference proteome</keyword>
<gene>
    <name evidence="1" type="ORF">NCTC12993_00298</name>
</gene>
<evidence type="ECO:0000313" key="1">
    <source>
        <dbReference type="EMBL" id="VFS55930.1"/>
    </source>
</evidence>
<proteinExistence type="predicted"/>
<reference evidence="1 2" key="1">
    <citation type="submission" date="2019-03" db="EMBL/GenBank/DDBJ databases">
        <authorList>
            <consortium name="Pathogen Informatics"/>
        </authorList>
    </citation>
    <scope>NUCLEOTIDE SEQUENCE [LARGE SCALE GENOMIC DNA]</scope>
    <source>
        <strain evidence="1 2">NCTC12993</strain>
    </source>
</reference>
<accession>A0A485A5U0</accession>
<name>A0A485A5U0_KLUCR</name>
<dbReference type="AlphaFoldDB" id="A0A485A5U0"/>
<evidence type="ECO:0000313" key="2">
    <source>
        <dbReference type="Proteomes" id="UP000401081"/>
    </source>
</evidence>
<sequence length="63" mass="7421">MNPRTISPTVVAVNWNSWHYYNIYAYSGELFERVIDSDMVLRGVNSPEYIEIRPLNWCLRTGL</sequence>
<dbReference type="EMBL" id="CAADJD010000004">
    <property type="protein sequence ID" value="VFS55930.1"/>
    <property type="molecule type" value="Genomic_DNA"/>
</dbReference>
<organism evidence="1 2">
    <name type="scientific">Kluyvera cryocrescens</name>
    <name type="common">Kluyvera citrophila</name>
    <dbReference type="NCBI Taxonomy" id="580"/>
    <lineage>
        <taxon>Bacteria</taxon>
        <taxon>Pseudomonadati</taxon>
        <taxon>Pseudomonadota</taxon>
        <taxon>Gammaproteobacteria</taxon>
        <taxon>Enterobacterales</taxon>
        <taxon>Enterobacteriaceae</taxon>
        <taxon>Kluyvera</taxon>
    </lineage>
</organism>
<protein>
    <submittedName>
        <fullName evidence="1">Uncharacterized protein</fullName>
    </submittedName>
</protein>